<dbReference type="EMBL" id="JASCZI010061074">
    <property type="protein sequence ID" value="MED6137519.1"/>
    <property type="molecule type" value="Genomic_DNA"/>
</dbReference>
<feature type="coiled-coil region" evidence="1">
    <location>
        <begin position="310"/>
        <end position="358"/>
    </location>
</feature>
<proteinExistence type="predicted"/>
<sequence length="408" mass="45473">MGLSLNLQACLHSFGFRPSWHVFLYIYNLLPPPTELGFMSFCAHQGWRLFDAFEESIQEFKWHCFKVLLTPITDHNDAEVGVYLDSLLERMEKQTKLDRLRSMMADVNKMGARSILPAPTNPGTYASPSRSSQRVVVVSALTGEAQTKKVPPAKLMPETICIDGEDGAKVDPSADLKQKRWKCKHKDTDLANRMLGDDSSWEHKVHPVELAFPEAFNYREALDAGITCASVRKSLGTMPPEQLLGTAHLYACKLAACLQVGLEGAVTAKLKSEKELLAAKDQIAVLKVERNSALAFAPLQAKVDTLTEQLSVAQGERLSALEQLAQLEEDGKVRAVELQSCQTSLEQEQKKVEASEKKAEALSPLFVLWRNSRSLLSMWMIGHWQGKKVKKEDCFCCNNGTFITSAKF</sequence>
<keyword evidence="3" id="KW-1185">Reference proteome</keyword>
<name>A0ABU6SMZ1_9FABA</name>
<protein>
    <submittedName>
        <fullName evidence="2">Uncharacterized protein</fullName>
    </submittedName>
</protein>
<comment type="caution">
    <text evidence="2">The sequence shown here is derived from an EMBL/GenBank/DDBJ whole genome shotgun (WGS) entry which is preliminary data.</text>
</comment>
<evidence type="ECO:0000313" key="2">
    <source>
        <dbReference type="EMBL" id="MED6137519.1"/>
    </source>
</evidence>
<reference evidence="2 3" key="1">
    <citation type="journal article" date="2023" name="Plants (Basel)">
        <title>Bridging the Gap: Combining Genomics and Transcriptomics Approaches to Understand Stylosanthes scabra, an Orphan Legume from the Brazilian Caatinga.</title>
        <authorList>
            <person name="Ferreira-Neto J.R.C."/>
            <person name="da Silva M.D."/>
            <person name="Binneck E."/>
            <person name="de Melo N.F."/>
            <person name="da Silva R.H."/>
            <person name="de Melo A.L.T.M."/>
            <person name="Pandolfi V."/>
            <person name="Bustamante F.O."/>
            <person name="Brasileiro-Vidal A.C."/>
            <person name="Benko-Iseppon A.M."/>
        </authorList>
    </citation>
    <scope>NUCLEOTIDE SEQUENCE [LARGE SCALE GENOMIC DNA]</scope>
    <source>
        <tissue evidence="2">Leaves</tissue>
    </source>
</reference>
<gene>
    <name evidence="2" type="ORF">PIB30_065733</name>
</gene>
<accession>A0ABU6SMZ1</accession>
<organism evidence="2 3">
    <name type="scientific">Stylosanthes scabra</name>
    <dbReference type="NCBI Taxonomy" id="79078"/>
    <lineage>
        <taxon>Eukaryota</taxon>
        <taxon>Viridiplantae</taxon>
        <taxon>Streptophyta</taxon>
        <taxon>Embryophyta</taxon>
        <taxon>Tracheophyta</taxon>
        <taxon>Spermatophyta</taxon>
        <taxon>Magnoliopsida</taxon>
        <taxon>eudicotyledons</taxon>
        <taxon>Gunneridae</taxon>
        <taxon>Pentapetalae</taxon>
        <taxon>rosids</taxon>
        <taxon>fabids</taxon>
        <taxon>Fabales</taxon>
        <taxon>Fabaceae</taxon>
        <taxon>Papilionoideae</taxon>
        <taxon>50 kb inversion clade</taxon>
        <taxon>dalbergioids sensu lato</taxon>
        <taxon>Dalbergieae</taxon>
        <taxon>Pterocarpus clade</taxon>
        <taxon>Stylosanthes</taxon>
    </lineage>
</organism>
<evidence type="ECO:0000256" key="1">
    <source>
        <dbReference type="SAM" id="Coils"/>
    </source>
</evidence>
<dbReference type="Proteomes" id="UP001341840">
    <property type="component" value="Unassembled WGS sequence"/>
</dbReference>
<evidence type="ECO:0000313" key="3">
    <source>
        <dbReference type="Proteomes" id="UP001341840"/>
    </source>
</evidence>
<keyword evidence="1" id="KW-0175">Coiled coil</keyword>